<sequence>MRKYSFLSTYIVVLIILYIGIITNTNALVGNICTSATIKELNNVTTTGVKVKVKVKKWAPSGSKIRVKIDVGKKKSIRNLIIWAETVNGEHIGYWDPISAHVYVSGCNGPGNSTISNQVDLNLSHITYIWNPPNAKDYKTFVTPTPSITTNAVTITPTYSTKATTAPNPSTFNMKRHKQAAKSGSIKFKGVLQLMNHTDDDIYYFESNFIKKSSSNNEKVISGNNHILNVTRINDNIPKDPPFSAAYYNNYNNIINLLVLNSVIALIIEYFLYFL</sequence>
<keyword evidence="1" id="KW-0812">Transmembrane</keyword>
<dbReference type="InterPro" id="IPR002861">
    <property type="entry name" value="Reeler_dom"/>
</dbReference>
<dbReference type="HOGENOM" id="CLU_1012459_0_0_1"/>
<feature type="transmembrane region" description="Helical" evidence="1">
    <location>
        <begin position="254"/>
        <end position="274"/>
    </location>
</feature>
<dbReference type="AlphaFoldDB" id="A0A015JUJ2"/>
<dbReference type="EMBL" id="JEMT01026615">
    <property type="protein sequence ID" value="EXX58759.1"/>
    <property type="molecule type" value="Genomic_DNA"/>
</dbReference>
<evidence type="ECO:0000313" key="4">
    <source>
        <dbReference type="Proteomes" id="UP000022910"/>
    </source>
</evidence>
<evidence type="ECO:0000313" key="3">
    <source>
        <dbReference type="EMBL" id="EXX58759.1"/>
    </source>
</evidence>
<accession>A0A015JUJ2</accession>
<evidence type="ECO:0000256" key="1">
    <source>
        <dbReference type="SAM" id="Phobius"/>
    </source>
</evidence>
<keyword evidence="1" id="KW-0472">Membrane</keyword>
<dbReference type="Proteomes" id="UP000022910">
    <property type="component" value="Unassembled WGS sequence"/>
</dbReference>
<gene>
    <name evidence="3" type="ORF">RirG_195000</name>
</gene>
<name>A0A015JUJ2_RHIIW</name>
<organism evidence="3 4">
    <name type="scientific">Rhizophagus irregularis (strain DAOM 197198w)</name>
    <name type="common">Glomus intraradices</name>
    <dbReference type="NCBI Taxonomy" id="1432141"/>
    <lineage>
        <taxon>Eukaryota</taxon>
        <taxon>Fungi</taxon>
        <taxon>Fungi incertae sedis</taxon>
        <taxon>Mucoromycota</taxon>
        <taxon>Glomeromycotina</taxon>
        <taxon>Glomeromycetes</taxon>
        <taxon>Glomerales</taxon>
        <taxon>Glomeraceae</taxon>
        <taxon>Rhizophagus</taxon>
    </lineage>
</organism>
<proteinExistence type="predicted"/>
<evidence type="ECO:0000259" key="2">
    <source>
        <dbReference type="Pfam" id="PF02014"/>
    </source>
</evidence>
<keyword evidence="1" id="KW-1133">Transmembrane helix</keyword>
<keyword evidence="4" id="KW-1185">Reference proteome</keyword>
<comment type="caution">
    <text evidence="3">The sequence shown here is derived from an EMBL/GenBank/DDBJ whole genome shotgun (WGS) entry which is preliminary data.</text>
</comment>
<dbReference type="OrthoDB" id="2386400at2759"/>
<reference evidence="3 4" key="1">
    <citation type="submission" date="2014-02" db="EMBL/GenBank/DDBJ databases">
        <title>Single nucleus genome sequencing reveals high similarity among nuclei of an endomycorrhizal fungus.</title>
        <authorList>
            <person name="Lin K."/>
            <person name="Geurts R."/>
            <person name="Zhang Z."/>
            <person name="Limpens E."/>
            <person name="Saunders D.G."/>
            <person name="Mu D."/>
            <person name="Pang E."/>
            <person name="Cao H."/>
            <person name="Cha H."/>
            <person name="Lin T."/>
            <person name="Zhou Q."/>
            <person name="Shang Y."/>
            <person name="Li Y."/>
            <person name="Ivanov S."/>
            <person name="Sharma T."/>
            <person name="Velzen R.V."/>
            <person name="Ruijter N.D."/>
            <person name="Aanen D.K."/>
            <person name="Win J."/>
            <person name="Kamoun S."/>
            <person name="Bisseling T."/>
            <person name="Huang S."/>
        </authorList>
    </citation>
    <scope>NUCLEOTIDE SEQUENCE [LARGE SCALE GENOMIC DNA]</scope>
    <source>
        <strain evidence="4">DAOM197198w</strain>
    </source>
</reference>
<dbReference type="Pfam" id="PF02014">
    <property type="entry name" value="Reeler"/>
    <property type="match status" value="1"/>
</dbReference>
<feature type="domain" description="Reelin" evidence="2">
    <location>
        <begin position="56"/>
        <end position="136"/>
    </location>
</feature>
<feature type="transmembrane region" description="Helical" evidence="1">
    <location>
        <begin position="7"/>
        <end position="29"/>
    </location>
</feature>
<protein>
    <recommendedName>
        <fullName evidence="2">Reelin domain-containing protein</fullName>
    </recommendedName>
</protein>